<dbReference type="InterPro" id="IPR032710">
    <property type="entry name" value="NTF2-like_dom_sf"/>
</dbReference>
<dbReference type="EMBL" id="BIMR01000090">
    <property type="protein sequence ID" value="GCE76352.1"/>
    <property type="molecule type" value="Genomic_DNA"/>
</dbReference>
<name>A0A402DQD4_9CELL</name>
<protein>
    <recommendedName>
        <fullName evidence="1">SnoaL-like domain-containing protein</fullName>
    </recommendedName>
</protein>
<sequence length="135" mass="14548">MSDVAAILTGMDRHDGARQRTERAAREHVAAFNAHDTARLLAGFTADARWATGQDVFVGTAALADVFDAGLWALDPALEVLSLVVGEDRAAAELRETLTFDGEVRTFTVAVFLDVDGDGLIRRGRVYREGSADLD</sequence>
<dbReference type="Gene3D" id="3.10.450.50">
    <property type="match status" value="1"/>
</dbReference>
<dbReference type="SUPFAM" id="SSF54427">
    <property type="entry name" value="NTF2-like"/>
    <property type="match status" value="1"/>
</dbReference>
<evidence type="ECO:0000313" key="2">
    <source>
        <dbReference type="EMBL" id="GCE76352.1"/>
    </source>
</evidence>
<dbReference type="RefSeq" id="WP_130780950.1">
    <property type="nucleotide sequence ID" value="NZ_BIMR01000090.1"/>
</dbReference>
<keyword evidence="3" id="KW-1185">Reference proteome</keyword>
<dbReference type="OrthoDB" id="3854040at2"/>
<comment type="caution">
    <text evidence="2">The sequence shown here is derived from an EMBL/GenBank/DDBJ whole genome shotgun (WGS) entry which is preliminary data.</text>
</comment>
<reference evidence="2 3" key="1">
    <citation type="submission" date="2019-01" db="EMBL/GenBank/DDBJ databases">
        <title>Draft genome sequence of Cellulomonas takizawaensis strain TKZ-21.</title>
        <authorList>
            <person name="Yamamura H."/>
            <person name="Hayashi T."/>
            <person name="Hamada M."/>
            <person name="Serisawa Y."/>
            <person name="Matsuyama K."/>
            <person name="Nakagawa Y."/>
            <person name="Otoguro M."/>
            <person name="Yanagida F."/>
            <person name="Hayakawa M."/>
        </authorList>
    </citation>
    <scope>NUCLEOTIDE SEQUENCE [LARGE SCALE GENOMIC DNA]</scope>
    <source>
        <strain evidence="2 3">NBRC12680</strain>
    </source>
</reference>
<dbReference type="AlphaFoldDB" id="A0A402DQD4"/>
<feature type="domain" description="SnoaL-like" evidence="1">
    <location>
        <begin position="25"/>
        <end position="123"/>
    </location>
</feature>
<evidence type="ECO:0000259" key="1">
    <source>
        <dbReference type="Pfam" id="PF12680"/>
    </source>
</evidence>
<dbReference type="Proteomes" id="UP000289954">
    <property type="component" value="Unassembled WGS sequence"/>
</dbReference>
<gene>
    <name evidence="2" type="ORF">CBZ_14080</name>
</gene>
<accession>A0A402DQD4</accession>
<proteinExistence type="predicted"/>
<dbReference type="InterPro" id="IPR037401">
    <property type="entry name" value="SnoaL-like"/>
</dbReference>
<organism evidence="2 3">
    <name type="scientific">Cellulomonas biazotea</name>
    <dbReference type="NCBI Taxonomy" id="1709"/>
    <lineage>
        <taxon>Bacteria</taxon>
        <taxon>Bacillati</taxon>
        <taxon>Actinomycetota</taxon>
        <taxon>Actinomycetes</taxon>
        <taxon>Micrococcales</taxon>
        <taxon>Cellulomonadaceae</taxon>
        <taxon>Cellulomonas</taxon>
    </lineage>
</organism>
<dbReference type="Pfam" id="PF12680">
    <property type="entry name" value="SnoaL_2"/>
    <property type="match status" value="1"/>
</dbReference>
<evidence type="ECO:0000313" key="3">
    <source>
        <dbReference type="Proteomes" id="UP000289954"/>
    </source>
</evidence>